<dbReference type="InterPro" id="IPR050313">
    <property type="entry name" value="Carb_Metab_HTH_regulators"/>
</dbReference>
<dbReference type="OrthoDB" id="9816363at2"/>
<dbReference type="InterPro" id="IPR037171">
    <property type="entry name" value="NagB/RpiA_transferase-like"/>
</dbReference>
<dbReference type="SUPFAM" id="SSF100950">
    <property type="entry name" value="NagB/RpiA/CoA transferase-like"/>
    <property type="match status" value="1"/>
</dbReference>
<evidence type="ECO:0000313" key="5">
    <source>
        <dbReference type="EMBL" id="ELR65484.1"/>
    </source>
</evidence>
<dbReference type="RefSeq" id="WP_007466073.1">
    <property type="nucleotide sequence ID" value="NZ_AMZO01000017.1"/>
</dbReference>
<accession>L8JD51</accession>
<dbReference type="InterPro" id="IPR001034">
    <property type="entry name" value="DeoR_HTH"/>
</dbReference>
<evidence type="ECO:0000259" key="4">
    <source>
        <dbReference type="PROSITE" id="PS51000"/>
    </source>
</evidence>
<name>L8JD51_9GAMM</name>
<dbReference type="InterPro" id="IPR018356">
    <property type="entry name" value="Tscrpt_reg_HTH_DeoR_CS"/>
</dbReference>
<evidence type="ECO:0000256" key="1">
    <source>
        <dbReference type="ARBA" id="ARBA00023015"/>
    </source>
</evidence>
<dbReference type="Pfam" id="PF00455">
    <property type="entry name" value="DeoRC"/>
    <property type="match status" value="1"/>
</dbReference>
<organism evidence="5 6">
    <name type="scientific">Photobacterium marinum</name>
    <dbReference type="NCBI Taxonomy" id="1056511"/>
    <lineage>
        <taxon>Bacteria</taxon>
        <taxon>Pseudomonadati</taxon>
        <taxon>Pseudomonadota</taxon>
        <taxon>Gammaproteobacteria</taxon>
        <taxon>Vibrionales</taxon>
        <taxon>Vibrionaceae</taxon>
        <taxon>Photobacterium</taxon>
    </lineage>
</organism>
<keyword evidence="2" id="KW-0238">DNA-binding</keyword>
<feature type="domain" description="HTH deoR-type" evidence="4">
    <location>
        <begin position="6"/>
        <end position="58"/>
    </location>
</feature>
<gene>
    <name evidence="5" type="ORF">C942_00988</name>
</gene>
<keyword evidence="1" id="KW-0805">Transcription regulation</keyword>
<evidence type="ECO:0000313" key="6">
    <source>
        <dbReference type="Proteomes" id="UP000011134"/>
    </source>
</evidence>
<evidence type="ECO:0000256" key="2">
    <source>
        <dbReference type="ARBA" id="ARBA00023125"/>
    </source>
</evidence>
<dbReference type="GO" id="GO:0003700">
    <property type="term" value="F:DNA-binding transcription factor activity"/>
    <property type="evidence" value="ECO:0007669"/>
    <property type="project" value="InterPro"/>
</dbReference>
<dbReference type="Pfam" id="PF08220">
    <property type="entry name" value="HTH_DeoR"/>
    <property type="match status" value="1"/>
</dbReference>
<keyword evidence="3" id="KW-0804">Transcription</keyword>
<dbReference type="SMART" id="SM00420">
    <property type="entry name" value="HTH_DEOR"/>
    <property type="match status" value="1"/>
</dbReference>
<dbReference type="SMART" id="SM01134">
    <property type="entry name" value="DeoRC"/>
    <property type="match status" value="1"/>
</dbReference>
<dbReference type="NCBIfam" id="NF007961">
    <property type="entry name" value="PRK10681.1"/>
    <property type="match status" value="1"/>
</dbReference>
<dbReference type="PANTHER" id="PTHR30363">
    <property type="entry name" value="HTH-TYPE TRANSCRIPTIONAL REGULATOR SRLR-RELATED"/>
    <property type="match status" value="1"/>
</dbReference>
<dbReference type="Gene3D" id="3.40.50.1360">
    <property type="match status" value="1"/>
</dbReference>
<dbReference type="PANTHER" id="PTHR30363:SF8">
    <property type="entry name" value="DEOXYRIBOSE OPERON REPRESSOR"/>
    <property type="match status" value="1"/>
</dbReference>
<keyword evidence="6" id="KW-1185">Reference proteome</keyword>
<proteinExistence type="predicted"/>
<dbReference type="PATRIC" id="fig|1056511.3.peg.2481"/>
<sequence>MSETKRDKRLKQLSELLVGREKLHLKDAADSLSVSEMTIRRDLSDSNPFISLIGGYIINKQVNTAEREYVINEQTINNVNEKIKIGSHAASLIAENQTVFFDNGTTIVHIIQAINDKVSFTGVCFSLNVFLALKSKTNCKAVLCGGGYDPRFNNFYPLGVNSEIDNIRFDLVFLSAAGVDIEHGITCYSFHELPYKMRAIKQGKNVILAADHSKFGKVKSAFVCKLSDIHQVISDTELPVEYKAYF</sequence>
<dbReference type="Proteomes" id="UP000011134">
    <property type="component" value="Unassembled WGS sequence"/>
</dbReference>
<dbReference type="AlphaFoldDB" id="L8JD51"/>
<evidence type="ECO:0000256" key="3">
    <source>
        <dbReference type="ARBA" id="ARBA00023163"/>
    </source>
</evidence>
<dbReference type="PROSITE" id="PS51000">
    <property type="entry name" value="HTH_DEOR_2"/>
    <property type="match status" value="1"/>
</dbReference>
<dbReference type="GO" id="GO:0003677">
    <property type="term" value="F:DNA binding"/>
    <property type="evidence" value="ECO:0007669"/>
    <property type="project" value="UniProtKB-KW"/>
</dbReference>
<reference evidence="5 6" key="1">
    <citation type="submission" date="2012-12" db="EMBL/GenBank/DDBJ databases">
        <title>Genome Assembly of Photobacterium sp. AK15.</title>
        <authorList>
            <person name="Khatri I."/>
            <person name="Vaidya B."/>
            <person name="Srinivas T.N.R."/>
            <person name="Subramanian S."/>
            <person name="Pinnaka A."/>
        </authorList>
    </citation>
    <scope>NUCLEOTIDE SEQUENCE [LARGE SCALE GENOMIC DNA]</scope>
    <source>
        <strain evidence="5 6">AK15</strain>
    </source>
</reference>
<comment type="caution">
    <text evidence="5">The sequence shown here is derived from an EMBL/GenBank/DDBJ whole genome shotgun (WGS) entry which is preliminary data.</text>
</comment>
<dbReference type="InterPro" id="IPR014036">
    <property type="entry name" value="DeoR-like_C"/>
</dbReference>
<dbReference type="EMBL" id="AMZO01000017">
    <property type="protein sequence ID" value="ELR65484.1"/>
    <property type="molecule type" value="Genomic_DNA"/>
</dbReference>
<protein>
    <submittedName>
        <fullName evidence="5">Deoxyribose operon repressor, DeoR family</fullName>
    </submittedName>
</protein>
<dbReference type="PROSITE" id="PS00894">
    <property type="entry name" value="HTH_DEOR_1"/>
    <property type="match status" value="1"/>
</dbReference>